<evidence type="ECO:0000313" key="2">
    <source>
        <dbReference type="Proteomes" id="UP001162992"/>
    </source>
</evidence>
<reference evidence="2" key="1">
    <citation type="journal article" date="2024" name="Proc. Natl. Acad. Sci. U.S.A.">
        <title>Extraordinary preservation of gene collinearity over three hundred million years revealed in homosporous lycophytes.</title>
        <authorList>
            <person name="Li C."/>
            <person name="Wickell D."/>
            <person name="Kuo L.Y."/>
            <person name="Chen X."/>
            <person name="Nie B."/>
            <person name="Liao X."/>
            <person name="Peng D."/>
            <person name="Ji J."/>
            <person name="Jenkins J."/>
            <person name="Williams M."/>
            <person name="Shu S."/>
            <person name="Plott C."/>
            <person name="Barry K."/>
            <person name="Rajasekar S."/>
            <person name="Grimwood J."/>
            <person name="Han X."/>
            <person name="Sun S."/>
            <person name="Hou Z."/>
            <person name="He W."/>
            <person name="Dai G."/>
            <person name="Sun C."/>
            <person name="Schmutz J."/>
            <person name="Leebens-Mack J.H."/>
            <person name="Li F.W."/>
            <person name="Wang L."/>
        </authorList>
    </citation>
    <scope>NUCLEOTIDE SEQUENCE [LARGE SCALE GENOMIC DNA]</scope>
    <source>
        <strain evidence="2">cv. PW_Plant_1</strain>
    </source>
</reference>
<gene>
    <name evidence="1" type="ORF">O6H91_09G044800</name>
</gene>
<comment type="caution">
    <text evidence="1">The sequence shown here is derived from an EMBL/GenBank/DDBJ whole genome shotgun (WGS) entry which is preliminary data.</text>
</comment>
<name>A0ACC2CNX7_DIPCM</name>
<organism evidence="1 2">
    <name type="scientific">Diphasiastrum complanatum</name>
    <name type="common">Issler's clubmoss</name>
    <name type="synonym">Lycopodium complanatum</name>
    <dbReference type="NCBI Taxonomy" id="34168"/>
    <lineage>
        <taxon>Eukaryota</taxon>
        <taxon>Viridiplantae</taxon>
        <taxon>Streptophyta</taxon>
        <taxon>Embryophyta</taxon>
        <taxon>Tracheophyta</taxon>
        <taxon>Lycopodiopsida</taxon>
        <taxon>Lycopodiales</taxon>
        <taxon>Lycopodiaceae</taxon>
        <taxon>Lycopodioideae</taxon>
        <taxon>Diphasiastrum</taxon>
    </lineage>
</organism>
<evidence type="ECO:0000313" key="1">
    <source>
        <dbReference type="EMBL" id="KAJ7543594.1"/>
    </source>
</evidence>
<proteinExistence type="predicted"/>
<sequence length="100" mass="11464">MKIIHINCHRLWFIHLEREKSLSQQQPQTYIFEYVQSSQDVPSFLRATCYANMRDPGISNTRCNTDKSFAILLPPYGNSKLNVTLQSLGALQTSDGRCVE</sequence>
<accession>A0ACC2CNX7</accession>
<dbReference type="EMBL" id="CM055100">
    <property type="protein sequence ID" value="KAJ7543594.1"/>
    <property type="molecule type" value="Genomic_DNA"/>
</dbReference>
<dbReference type="Proteomes" id="UP001162992">
    <property type="component" value="Chromosome 9"/>
</dbReference>
<protein>
    <submittedName>
        <fullName evidence="1">Uncharacterized protein</fullName>
    </submittedName>
</protein>
<keyword evidence="2" id="KW-1185">Reference proteome</keyword>